<evidence type="ECO:0000313" key="5">
    <source>
        <dbReference type="Proteomes" id="UP000053766"/>
    </source>
</evidence>
<dbReference type="InterPro" id="IPR014710">
    <property type="entry name" value="RmlC-like_jellyroll"/>
</dbReference>
<proteinExistence type="predicted"/>
<dbReference type="CDD" id="cd00038">
    <property type="entry name" value="CAP_ED"/>
    <property type="match status" value="1"/>
</dbReference>
<dbReference type="SMART" id="SM00100">
    <property type="entry name" value="cNMP"/>
    <property type="match status" value="1"/>
</dbReference>
<dbReference type="Pfam" id="PF00618">
    <property type="entry name" value="RasGEF_N"/>
    <property type="match status" value="1"/>
</dbReference>
<evidence type="ECO:0000313" key="4">
    <source>
        <dbReference type="EMBL" id="KJH45387.1"/>
    </source>
</evidence>
<evidence type="ECO:0000256" key="1">
    <source>
        <dbReference type="PROSITE-ProRule" id="PRU00135"/>
    </source>
</evidence>
<dbReference type="PANTHER" id="PTHR23011">
    <property type="entry name" value="CYCLIC NUCLEOTIDE-BINDING DOMAIN CONTAINING PROTEIN"/>
    <property type="match status" value="1"/>
</dbReference>
<dbReference type="PROSITE" id="PS50212">
    <property type="entry name" value="RASGEF_NTER"/>
    <property type="match status" value="1"/>
</dbReference>
<dbReference type="PROSITE" id="PS50042">
    <property type="entry name" value="CNMP_BINDING_3"/>
    <property type="match status" value="1"/>
</dbReference>
<dbReference type="Gene3D" id="2.60.120.10">
    <property type="entry name" value="Jelly Rolls"/>
    <property type="match status" value="1"/>
</dbReference>
<dbReference type="InterPro" id="IPR018490">
    <property type="entry name" value="cNMP-bd_dom_sf"/>
</dbReference>
<dbReference type="PANTHER" id="PTHR23011:SF28">
    <property type="entry name" value="CYCLIC NUCLEOTIDE-BINDING DOMAIN CONTAINING PROTEIN"/>
    <property type="match status" value="1"/>
</dbReference>
<evidence type="ECO:0000259" key="3">
    <source>
        <dbReference type="PROSITE" id="PS50212"/>
    </source>
</evidence>
<dbReference type="Pfam" id="PF00027">
    <property type="entry name" value="cNMP_binding"/>
    <property type="match status" value="1"/>
</dbReference>
<keyword evidence="5" id="KW-1185">Reference proteome</keyword>
<dbReference type="EMBL" id="KN716410">
    <property type="protein sequence ID" value="KJH45387.1"/>
    <property type="molecule type" value="Genomic_DNA"/>
</dbReference>
<evidence type="ECO:0000259" key="2">
    <source>
        <dbReference type="PROSITE" id="PS50042"/>
    </source>
</evidence>
<organism evidence="4 5">
    <name type="scientific">Dictyocaulus viviparus</name>
    <name type="common">Bovine lungworm</name>
    <dbReference type="NCBI Taxonomy" id="29172"/>
    <lineage>
        <taxon>Eukaryota</taxon>
        <taxon>Metazoa</taxon>
        <taxon>Ecdysozoa</taxon>
        <taxon>Nematoda</taxon>
        <taxon>Chromadorea</taxon>
        <taxon>Rhabditida</taxon>
        <taxon>Rhabditina</taxon>
        <taxon>Rhabditomorpha</taxon>
        <taxon>Strongyloidea</taxon>
        <taxon>Metastrongylidae</taxon>
        <taxon>Dictyocaulus</taxon>
    </lineage>
</organism>
<dbReference type="AlphaFoldDB" id="A0A0D8XNR5"/>
<dbReference type="OrthoDB" id="21144at2759"/>
<accession>A0A0D8XNR5</accession>
<feature type="domain" description="N-terminal Ras-GEF" evidence="3">
    <location>
        <begin position="139"/>
        <end position="265"/>
    </location>
</feature>
<dbReference type="GO" id="GO:0005085">
    <property type="term" value="F:guanyl-nucleotide exchange factor activity"/>
    <property type="evidence" value="ECO:0007669"/>
    <property type="project" value="UniProtKB-KW"/>
</dbReference>
<dbReference type="Proteomes" id="UP000053766">
    <property type="component" value="Unassembled WGS sequence"/>
</dbReference>
<dbReference type="SMART" id="SM00229">
    <property type="entry name" value="RasGEFN"/>
    <property type="match status" value="1"/>
</dbReference>
<dbReference type="InterPro" id="IPR023578">
    <property type="entry name" value="Ras_GEF_dom_sf"/>
</dbReference>
<keyword evidence="1" id="KW-0344">Guanine-nucleotide releasing factor</keyword>
<dbReference type="STRING" id="29172.A0A0D8XNR5"/>
<dbReference type="Gene3D" id="1.20.870.10">
    <property type="entry name" value="Son of sevenless (SoS) protein Chain: S domain 1"/>
    <property type="match status" value="1"/>
</dbReference>
<sequence length="265" mass="30233">MLEFKSYPMPSIYNVSKLTGTVLFHQGEPGKNWYIILRGSVDVSIHGKGIVCTLQEGDDFGKLALVNDSPRTATITLRKDNAQFLTVDKHDFSRILRDVEANTVRLREYGQDVLVLEKINIPRGAAMENTPMSDNKYQYCYSVMAGLPEKILEYVLETRVDAQEDGAELDVFLEDLILTHIIYLPTNTFCNYLKHYYATAAEQQTDSLVALDGPEYRITARKRVVSFLWIWVQTLGIHYFMDPAANAFIEVILSIVDLQSIYIKF</sequence>
<gene>
    <name evidence="4" type="ORF">DICVIV_08554</name>
</gene>
<name>A0A0D8XNR5_DICVI</name>
<dbReference type="SUPFAM" id="SSF51206">
    <property type="entry name" value="cAMP-binding domain-like"/>
    <property type="match status" value="1"/>
</dbReference>
<dbReference type="InterPro" id="IPR000651">
    <property type="entry name" value="Ras-like_Gua-exchang_fac_N"/>
</dbReference>
<dbReference type="SUPFAM" id="SSF48366">
    <property type="entry name" value="Ras GEF"/>
    <property type="match status" value="1"/>
</dbReference>
<protein>
    <submittedName>
        <fullName evidence="4">Cyclic nucleotide-binding domain protein</fullName>
    </submittedName>
</protein>
<reference evidence="5" key="2">
    <citation type="journal article" date="2016" name="Sci. Rep.">
        <title>Dictyocaulus viviparus genome, variome and transcriptome elucidate lungworm biology and support future intervention.</title>
        <authorList>
            <person name="McNulty S.N."/>
            <person name="Strube C."/>
            <person name="Rosa B.A."/>
            <person name="Martin J.C."/>
            <person name="Tyagi R."/>
            <person name="Choi Y.J."/>
            <person name="Wang Q."/>
            <person name="Hallsworth Pepin K."/>
            <person name="Zhang X."/>
            <person name="Ozersky P."/>
            <person name="Wilson R.K."/>
            <person name="Sternberg P.W."/>
            <person name="Gasser R.B."/>
            <person name="Mitreva M."/>
        </authorList>
    </citation>
    <scope>NUCLEOTIDE SEQUENCE [LARGE SCALE GENOMIC DNA]</scope>
    <source>
        <strain evidence="5">HannoverDv2000</strain>
    </source>
</reference>
<reference evidence="4 5" key="1">
    <citation type="submission" date="2013-11" db="EMBL/GenBank/DDBJ databases">
        <title>Draft genome of the bovine lungworm Dictyocaulus viviparus.</title>
        <authorList>
            <person name="Mitreva M."/>
        </authorList>
    </citation>
    <scope>NUCLEOTIDE SEQUENCE [LARGE SCALE GENOMIC DNA]</scope>
    <source>
        <strain evidence="4 5">HannoverDv2000</strain>
    </source>
</reference>
<dbReference type="InterPro" id="IPR000595">
    <property type="entry name" value="cNMP-bd_dom"/>
</dbReference>
<dbReference type="PRINTS" id="PR00103">
    <property type="entry name" value="CAMPKINASE"/>
</dbReference>
<feature type="domain" description="Cyclic nucleotide-binding" evidence="2">
    <location>
        <begin position="1"/>
        <end position="96"/>
    </location>
</feature>